<keyword evidence="1" id="KW-0472">Membrane</keyword>
<reference evidence="2" key="1">
    <citation type="submission" date="2021-12" db="EMBL/GenBank/DDBJ databases">
        <authorList>
            <person name="Rodrigo-Torres L."/>
            <person name="Arahal R. D."/>
            <person name="Lucena T."/>
        </authorList>
    </citation>
    <scope>NUCLEOTIDE SEQUENCE</scope>
    <source>
        <strain evidence="2">CECT 8267</strain>
    </source>
</reference>
<dbReference type="Pfam" id="PF14316">
    <property type="entry name" value="DUF4381"/>
    <property type="match status" value="1"/>
</dbReference>
<dbReference type="EMBL" id="CAKLPX010000003">
    <property type="protein sequence ID" value="CAH0992735.1"/>
    <property type="molecule type" value="Genomic_DNA"/>
</dbReference>
<name>A0ABN8EK19_9GAMM</name>
<dbReference type="InterPro" id="IPR025489">
    <property type="entry name" value="DUF4381"/>
</dbReference>
<keyword evidence="1" id="KW-0812">Transmembrane</keyword>
<evidence type="ECO:0000313" key="2">
    <source>
        <dbReference type="EMBL" id="CAH0992735.1"/>
    </source>
</evidence>
<evidence type="ECO:0008006" key="4">
    <source>
        <dbReference type="Google" id="ProtNLM"/>
    </source>
</evidence>
<keyword evidence="1" id="KW-1133">Transmembrane helix</keyword>
<gene>
    <name evidence="2" type="ORF">SIN8267_02871</name>
</gene>
<protein>
    <recommendedName>
        <fullName evidence="4">DUF4381 domain-containing protein</fullName>
    </recommendedName>
</protein>
<evidence type="ECO:0000313" key="3">
    <source>
        <dbReference type="Proteomes" id="UP000838100"/>
    </source>
</evidence>
<evidence type="ECO:0000256" key="1">
    <source>
        <dbReference type="SAM" id="Phobius"/>
    </source>
</evidence>
<dbReference type="Proteomes" id="UP000838100">
    <property type="component" value="Unassembled WGS sequence"/>
</dbReference>
<accession>A0ABN8EK19</accession>
<organism evidence="2 3">
    <name type="scientific">Sinobacterium norvegicum</name>
    <dbReference type="NCBI Taxonomy" id="1641715"/>
    <lineage>
        <taxon>Bacteria</taxon>
        <taxon>Pseudomonadati</taxon>
        <taxon>Pseudomonadota</taxon>
        <taxon>Gammaproteobacteria</taxon>
        <taxon>Cellvibrionales</taxon>
        <taxon>Spongiibacteraceae</taxon>
        <taxon>Sinobacterium</taxon>
    </lineage>
</organism>
<keyword evidence="3" id="KW-1185">Reference proteome</keyword>
<dbReference type="RefSeq" id="WP_237445412.1">
    <property type="nucleotide sequence ID" value="NZ_CAKLPX010000003.1"/>
</dbReference>
<proteinExistence type="predicted"/>
<comment type="caution">
    <text evidence="2">The sequence shown here is derived from an EMBL/GenBank/DDBJ whole genome shotgun (WGS) entry which is preliminary data.</text>
</comment>
<feature type="transmembrane region" description="Helical" evidence="1">
    <location>
        <begin position="27"/>
        <end position="46"/>
    </location>
</feature>
<sequence length="174" mass="19444">MAQQPLPLPELASPAAISPWWPLAPGWWLLIITAVAIVLTIGVLLVRRHRRNRYRRAAKTALQQLQSQQQSLSLEQLCQQANALLKRTAIAGYGDNVASLSGDKWLHFICHHTDFEPANKTAIEQLMGQQYQPKITLEPAALFSACQQFIDHHRVPADAEKNSIQQDAAQAVVR</sequence>